<proteinExistence type="predicted"/>
<name>A0AAC9IU44_9BURK</name>
<accession>A0AAC9IU44</accession>
<dbReference type="Proteomes" id="UP000182060">
    <property type="component" value="Chromosome"/>
</dbReference>
<dbReference type="GeneID" id="31481087"/>
<keyword evidence="1" id="KW-0472">Membrane</keyword>
<dbReference type="InterPro" id="IPR011852">
    <property type="entry name" value="TRAP_TAXI"/>
</dbReference>
<dbReference type="AlphaFoldDB" id="A0AAC9IU44"/>
<organism evidence="2 3">
    <name type="scientific">Polynucleobacter asymbioticus</name>
    <dbReference type="NCBI Taxonomy" id="576611"/>
    <lineage>
        <taxon>Bacteria</taxon>
        <taxon>Pseudomonadati</taxon>
        <taxon>Pseudomonadota</taxon>
        <taxon>Betaproteobacteria</taxon>
        <taxon>Burkholderiales</taxon>
        <taxon>Burkholderiaceae</taxon>
        <taxon>Polynucleobacter</taxon>
    </lineage>
</organism>
<dbReference type="EMBL" id="CP015017">
    <property type="protein sequence ID" value="APC00921.1"/>
    <property type="molecule type" value="Genomic_DNA"/>
</dbReference>
<sequence>MGSFKQNTHETFLGLSESVKEKWADFTQFLKEAWPLLLLLLLILMGIWWYADPPPPRRISIATGSAGGAYEVLGKQYAEFFAKKGVTLELVSTNGAQENINRLVDKKDPVQAAFVQAGVTRPKDISRGIQTLGAIAYDPIWFFYRGQEINSADFEELHQKLKYFKDKKINIGIDGSGTNAQATRILRVTGLEDERDFLRMRGDQAVKALQSGEIDGTFIADGYDSPNVQMLLHDPKIHLVAFKRASAFVKIIPYLHIMDVPEGSFDLPRNFPREDMKLLATTTNLLIDDRMHPAIQFLFLEAARQINGKASFFARRGEFPSFKDSLLPESPVAVHYEKNHYPLLAAYFPFWLAELINRLVIIFLPFCALAYPILRALPGYRTKRMYGKINRLYGNLKEFEQDLLVSYSPAQRDEYLKRLDLIEYQALKIQVSKSIAADYYSLRTSIDFVRNCLNRGVQSYQYEGAVDLDL</sequence>
<dbReference type="PANTHER" id="PTHR42941:SF1">
    <property type="entry name" value="SLL1037 PROTEIN"/>
    <property type="match status" value="1"/>
</dbReference>
<reference evidence="2" key="1">
    <citation type="journal article" date="2017" name="Appl. Environ. Microbiol.">
        <title>Microdiversification of a pelagic Polynucleobacter species is mainly driven by acquisition of genomic islands from a partially interspecific gene pool.</title>
        <authorList>
            <person name="Hoetzinger M."/>
            <person name="Hahn M.W."/>
            <person name="Jezberova J."/>
            <person name="Schmidt J."/>
            <person name="Koll U."/>
        </authorList>
    </citation>
    <scope>NUCLEOTIDE SEQUENCE</scope>
    <source>
        <strain evidence="2">MWH-RechtKol4</strain>
    </source>
</reference>
<evidence type="ECO:0000313" key="2">
    <source>
        <dbReference type="EMBL" id="APC00921.1"/>
    </source>
</evidence>
<keyword evidence="1" id="KW-0812">Transmembrane</keyword>
<gene>
    <name evidence="2" type="ORF">AOC25_04400</name>
</gene>
<protein>
    <submittedName>
        <fullName evidence="2">TRAP ABC transporter substrate-binding protein</fullName>
    </submittedName>
</protein>
<dbReference type="PANTHER" id="PTHR42941">
    <property type="entry name" value="SLL1037 PROTEIN"/>
    <property type="match status" value="1"/>
</dbReference>
<dbReference type="Pfam" id="PF16868">
    <property type="entry name" value="NMT1_3"/>
    <property type="match status" value="1"/>
</dbReference>
<dbReference type="Gene3D" id="3.40.190.10">
    <property type="entry name" value="Periplasmic binding protein-like II"/>
    <property type="match status" value="2"/>
</dbReference>
<evidence type="ECO:0000256" key="1">
    <source>
        <dbReference type="SAM" id="Phobius"/>
    </source>
</evidence>
<evidence type="ECO:0000313" key="3">
    <source>
        <dbReference type="Proteomes" id="UP000182060"/>
    </source>
</evidence>
<feature type="transmembrane region" description="Helical" evidence="1">
    <location>
        <begin position="355"/>
        <end position="374"/>
    </location>
</feature>
<dbReference type="OMA" id="LRMPLAY"/>
<feature type="transmembrane region" description="Helical" evidence="1">
    <location>
        <begin position="33"/>
        <end position="51"/>
    </location>
</feature>
<dbReference type="RefSeq" id="WP_011902569.1">
    <property type="nucleotide sequence ID" value="NZ_CP015016.1"/>
</dbReference>
<dbReference type="SUPFAM" id="SSF53850">
    <property type="entry name" value="Periplasmic binding protein-like II"/>
    <property type="match status" value="1"/>
</dbReference>
<keyword evidence="1" id="KW-1133">Transmembrane helix</keyword>